<dbReference type="InterPro" id="IPR016024">
    <property type="entry name" value="ARM-type_fold"/>
</dbReference>
<evidence type="ECO:0000259" key="3">
    <source>
        <dbReference type="PROSITE" id="PS50085"/>
    </source>
</evidence>
<gene>
    <name evidence="4" type="ORF">PROFUN_04646</name>
</gene>
<evidence type="ECO:0000313" key="5">
    <source>
        <dbReference type="Proteomes" id="UP000241769"/>
    </source>
</evidence>
<dbReference type="SUPFAM" id="SSF111347">
    <property type="entry name" value="Rap/Ran-GAP"/>
    <property type="match status" value="1"/>
</dbReference>
<dbReference type="EMBL" id="MDYQ01000019">
    <property type="protein sequence ID" value="PRP87619.1"/>
    <property type="molecule type" value="Genomic_DNA"/>
</dbReference>
<dbReference type="GO" id="GO:0005634">
    <property type="term" value="C:nucleus"/>
    <property type="evidence" value="ECO:0007669"/>
    <property type="project" value="InterPro"/>
</dbReference>
<sequence>MSSSNSANVKKAKKLQKILKEKIPAVKRYKTLVSYSEMADVTELQKLLSDSTDLVYNIITERWNELETTSKKVKAQAPDVLTFQEFLLRIFPQLPVAAKRKYKEKIHSVLDRCLANGVKGNVRSGALRLLMCVIDNYRDEMDEEAHLFANTINLSTFGPIYTTQTGSTAKFRCKPKDIKEGESICGTAPLELITKEDTLAQITQFLDALEKKDTEDFDFWFTLFKEFYLSTLYPKIFQELKLLSKTDDTGFVLGCPGDIQQLLVDRLEKWSSNSSISHALWDNNNAPILNEISRQTCSVLPINFADTVHKSNMIFYQWLSDSGPRLGARYQKYWQLYLDNVCSVFTRKDKLEDTTYQGLCRKTVNLIISVCNLDSNIDDATWTSFQMSYLKSVHTQFAHCQSKEGSMGGVPDQIFGTLLYAWIKSPATTKMMWSEFQALVSELREWKFIVAVWKEKLVQLSYILKDFIYSTHKHADLYGSMRKASSSVSRDPRLDAIHWSSGRITEVWFIMLEILGDINSIKDGNNHHITMTAIKDVIEIISMAELDTLKFNDMEPIPLMGVFLGVLLDACYNRAPEKIKGRLCSTEVLCDMFTHQSFRPRDIRILSHFYTFIISVLDAEASSKTSEDHSVVLQILSGCRSVFSLELPGSYILIPSMIQQITQLFKKSDTPESTLVECMTIISSIIPVPFHLKEINNFTNWINGSGGSKEEMYRQCFQIIQMGIHHANPNIQKPSICVLTSLLAIMITNNNPLGLEIDQLMEVLLGHKTDLSSIHMTLDAMSTIASFDLSRHPTVIPAMVGKLSSELLMYMNANQVNGEEESVICHHYQAAVDVLLNPAATFILRDEKYNNPLLYVLTRGMEHSNGNIKEAAHSSMLFIMEDYCHYPRPSGVENDNTVPNAWETEDKMTFVYAHNTSNVLVVSLDSRNRCRMVCRNAMGKRGWVSEILPSDVTPSQPVPALEQGTFQQIVPSPPPPHTIDNPLYNLAKQIGKKTLIDLEKEDEGFTAAIESRKRELAEQSKKEETFVSHFSIDPRPQTIYPDGKNKAVLPMQNIRLQLIQWGFVDVSNLDRWIPLHNDTHLHTSLKKFDQLPVRDWIKIGVIYVAEGQEDAKSLLTNNRGSEAFNRFLLTLGWSIDLSQHPGYTAGLESSDAKTSVYWCNSQQEICYHVTTQISGSDPESNVQKRFLIGNDSVEIIWSEHGRDYNPNILPSQFNDVQIVIYPQPSHMFRVQILRKPKVLFFGPLMDEMVVPLETLAVMVRQTAVHANRNVRNLTKGYVRPVNQRFGQLRQIVEKYRDNLPMGDTAAQLFVPPQATSRAASP</sequence>
<dbReference type="Gene3D" id="3.40.50.11210">
    <property type="entry name" value="Rap/Ran-GAP"/>
    <property type="match status" value="1"/>
</dbReference>
<dbReference type="PANTHER" id="PTHR10063">
    <property type="entry name" value="TUBERIN"/>
    <property type="match status" value="1"/>
</dbReference>
<dbReference type="InParanoid" id="A0A2P6NUH4"/>
<dbReference type="FunFam" id="3.40.50.11210:FF:000001">
    <property type="entry name" value="Ral GTPase-activating protein subunit alpha-1 isoform 1"/>
    <property type="match status" value="1"/>
</dbReference>
<keyword evidence="2" id="KW-0597">Phosphoprotein</keyword>
<organism evidence="4 5">
    <name type="scientific">Planoprotostelium fungivorum</name>
    <dbReference type="NCBI Taxonomy" id="1890364"/>
    <lineage>
        <taxon>Eukaryota</taxon>
        <taxon>Amoebozoa</taxon>
        <taxon>Evosea</taxon>
        <taxon>Variosea</taxon>
        <taxon>Cavosteliida</taxon>
        <taxon>Cavosteliaceae</taxon>
        <taxon>Planoprotostelium</taxon>
    </lineage>
</organism>
<evidence type="ECO:0000313" key="4">
    <source>
        <dbReference type="EMBL" id="PRP87619.1"/>
    </source>
</evidence>
<keyword evidence="1" id="KW-0343">GTPase activation</keyword>
<dbReference type="OrthoDB" id="19311at2759"/>
<dbReference type="InterPro" id="IPR000331">
    <property type="entry name" value="Rap/Ran_GAP_dom"/>
</dbReference>
<dbReference type="PANTHER" id="PTHR10063:SF11">
    <property type="entry name" value="RHO GTPASE-ACTIVATING PROTEIN CG5521-RELATED"/>
    <property type="match status" value="1"/>
</dbReference>
<dbReference type="Pfam" id="PF02145">
    <property type="entry name" value="Rap_GAP"/>
    <property type="match status" value="1"/>
</dbReference>
<accession>A0A2P6NUH4</accession>
<dbReference type="Pfam" id="PF20412">
    <property type="entry name" value="RALGAPB_N"/>
    <property type="match status" value="1"/>
</dbReference>
<reference evidence="4 5" key="1">
    <citation type="journal article" date="2018" name="Genome Biol. Evol.">
        <title>Multiple Roots of Fruiting Body Formation in Amoebozoa.</title>
        <authorList>
            <person name="Hillmann F."/>
            <person name="Forbes G."/>
            <person name="Novohradska S."/>
            <person name="Ferling I."/>
            <person name="Riege K."/>
            <person name="Groth M."/>
            <person name="Westermann M."/>
            <person name="Marz M."/>
            <person name="Spaller T."/>
            <person name="Winckler T."/>
            <person name="Schaap P."/>
            <person name="Glockner G."/>
        </authorList>
    </citation>
    <scope>NUCLEOTIDE SEQUENCE [LARGE SCALE GENOMIC DNA]</scope>
    <source>
        <strain evidence="4 5">Jena</strain>
    </source>
</reference>
<dbReference type="InterPro" id="IPR035974">
    <property type="entry name" value="Rap/Ran-GAP_sf"/>
</dbReference>
<protein>
    <submittedName>
        <fullName evidence="4">Ral GTPase-activating protein subunit alpha-1-like</fullName>
    </submittedName>
</protein>
<dbReference type="PROSITE" id="PS50085">
    <property type="entry name" value="RAPGAP"/>
    <property type="match status" value="1"/>
</dbReference>
<dbReference type="GO" id="GO:0051056">
    <property type="term" value="P:regulation of small GTPase mediated signal transduction"/>
    <property type="evidence" value="ECO:0007669"/>
    <property type="project" value="InterPro"/>
</dbReference>
<proteinExistence type="predicted"/>
<evidence type="ECO:0000256" key="2">
    <source>
        <dbReference type="ARBA" id="ARBA00022553"/>
    </source>
</evidence>
<dbReference type="SUPFAM" id="SSF48371">
    <property type="entry name" value="ARM repeat"/>
    <property type="match status" value="1"/>
</dbReference>
<dbReference type="GO" id="GO:0005096">
    <property type="term" value="F:GTPase activator activity"/>
    <property type="evidence" value="ECO:0007669"/>
    <property type="project" value="UniProtKB-KW"/>
</dbReference>
<name>A0A2P6NUH4_9EUKA</name>
<dbReference type="InterPro" id="IPR027107">
    <property type="entry name" value="Tuberin/Ral-act_asu"/>
</dbReference>
<feature type="domain" description="Rap-GAP" evidence="3">
    <location>
        <begin position="1085"/>
        <end position="1299"/>
    </location>
</feature>
<dbReference type="InterPro" id="IPR046859">
    <property type="entry name" value="RGPA/RALGAPB_N"/>
</dbReference>
<dbReference type="Proteomes" id="UP000241769">
    <property type="component" value="Unassembled WGS sequence"/>
</dbReference>
<comment type="caution">
    <text evidence="4">The sequence shown here is derived from an EMBL/GenBank/DDBJ whole genome shotgun (WGS) entry which is preliminary data.</text>
</comment>
<evidence type="ECO:0000256" key="1">
    <source>
        <dbReference type="ARBA" id="ARBA00022468"/>
    </source>
</evidence>
<dbReference type="GO" id="GO:0005737">
    <property type="term" value="C:cytoplasm"/>
    <property type="evidence" value="ECO:0007669"/>
    <property type="project" value="TreeGrafter"/>
</dbReference>
<keyword evidence="5" id="KW-1185">Reference proteome</keyword>